<feature type="region of interest" description="Disordered" evidence="1">
    <location>
        <begin position="1"/>
        <end position="61"/>
    </location>
</feature>
<sequence>HFPDGGAAGLRRSSLPRQGNPRAESLLTSQTVGRPGRDAPLFPDEATGQRRSSIARQGGGQAEALLTSQTVGSWAEVLLT</sequence>
<feature type="non-terminal residue" evidence="2">
    <location>
        <position position="80"/>
    </location>
</feature>
<name>G7NT55_MACMU</name>
<reference evidence="2" key="1">
    <citation type="journal article" date="2011" name="Nat. Biotechnol.">
        <title>Genome sequencing and comparison of two nonhuman primate animal models, the cynomolgus and Chinese rhesus macaques.</title>
        <authorList>
            <person name="Yan G."/>
            <person name="Zhang G."/>
            <person name="Fang X."/>
            <person name="Zhang Y."/>
            <person name="Li C."/>
            <person name="Ling F."/>
            <person name="Cooper D.N."/>
            <person name="Li Q."/>
            <person name="Li Y."/>
            <person name="van Gool A.J."/>
            <person name="Du H."/>
            <person name="Chen J."/>
            <person name="Chen R."/>
            <person name="Zhang P."/>
            <person name="Huang Z."/>
            <person name="Thompson J.R."/>
            <person name="Meng Y."/>
            <person name="Bai Y."/>
            <person name="Wang J."/>
            <person name="Zhuo M."/>
            <person name="Wang T."/>
            <person name="Huang Y."/>
            <person name="Wei L."/>
            <person name="Li J."/>
            <person name="Wang Z."/>
            <person name="Hu H."/>
            <person name="Yang P."/>
            <person name="Le L."/>
            <person name="Stenson P.D."/>
            <person name="Li B."/>
            <person name="Liu X."/>
            <person name="Ball E.V."/>
            <person name="An N."/>
            <person name="Huang Q."/>
            <person name="Zhang Y."/>
            <person name="Fan W."/>
            <person name="Zhang X."/>
            <person name="Li Y."/>
            <person name="Wang W."/>
            <person name="Katze M.G."/>
            <person name="Su B."/>
            <person name="Nielsen R."/>
            <person name="Yang H."/>
            <person name="Wang J."/>
            <person name="Wang X."/>
            <person name="Wang J."/>
        </authorList>
    </citation>
    <scope>NUCLEOTIDE SEQUENCE [LARGE SCALE GENOMIC DNA]</scope>
    <source>
        <strain evidence="2">CR-5</strain>
    </source>
</reference>
<feature type="non-terminal residue" evidence="2">
    <location>
        <position position="1"/>
    </location>
</feature>
<protein>
    <submittedName>
        <fullName evidence="2">Uncharacterized protein</fullName>
    </submittedName>
</protein>
<accession>G7NT55</accession>
<evidence type="ECO:0000256" key="1">
    <source>
        <dbReference type="SAM" id="MobiDB-lite"/>
    </source>
</evidence>
<dbReference type="Proteomes" id="UP000013456">
    <property type="component" value="Chromosome X"/>
</dbReference>
<dbReference type="EMBL" id="CM001273">
    <property type="protein sequence ID" value="EHH30998.1"/>
    <property type="molecule type" value="Genomic_DNA"/>
</dbReference>
<gene>
    <name evidence="2" type="ORF">EGK_20828</name>
</gene>
<evidence type="ECO:0000313" key="2">
    <source>
        <dbReference type="EMBL" id="EHH30998.1"/>
    </source>
</evidence>
<proteinExistence type="predicted"/>
<dbReference type="AlphaFoldDB" id="G7NT55"/>
<organism evidence="2">
    <name type="scientific">Macaca mulatta</name>
    <name type="common">Rhesus macaque</name>
    <dbReference type="NCBI Taxonomy" id="9544"/>
    <lineage>
        <taxon>Eukaryota</taxon>
        <taxon>Metazoa</taxon>
        <taxon>Chordata</taxon>
        <taxon>Craniata</taxon>
        <taxon>Vertebrata</taxon>
        <taxon>Euteleostomi</taxon>
        <taxon>Mammalia</taxon>
        <taxon>Eutheria</taxon>
        <taxon>Euarchontoglires</taxon>
        <taxon>Primates</taxon>
        <taxon>Haplorrhini</taxon>
        <taxon>Catarrhini</taxon>
        <taxon>Cercopithecidae</taxon>
        <taxon>Cercopithecinae</taxon>
        <taxon>Macaca</taxon>
    </lineage>
</organism>